<gene>
    <name evidence="1" type="ORF">W97_02585</name>
</gene>
<dbReference type="Proteomes" id="UP000016924">
    <property type="component" value="Unassembled WGS sequence"/>
</dbReference>
<evidence type="ECO:0000313" key="2">
    <source>
        <dbReference type="Proteomes" id="UP000016924"/>
    </source>
</evidence>
<name>R7YNB0_CONA1</name>
<dbReference type="PANTHER" id="PTHR46082">
    <property type="entry name" value="ATP/GTP-BINDING PROTEIN-RELATED"/>
    <property type="match status" value="1"/>
</dbReference>
<dbReference type="OMA" id="TIVESCH"/>
<keyword evidence="2" id="KW-1185">Reference proteome</keyword>
<dbReference type="PANTHER" id="PTHR46082:SF6">
    <property type="entry name" value="AAA+ ATPASE DOMAIN-CONTAINING PROTEIN-RELATED"/>
    <property type="match status" value="1"/>
</dbReference>
<dbReference type="EMBL" id="JH767563">
    <property type="protein sequence ID" value="EON63358.1"/>
    <property type="molecule type" value="Genomic_DNA"/>
</dbReference>
<dbReference type="GeneID" id="19899896"/>
<dbReference type="STRING" id="1168221.R7YNB0"/>
<protein>
    <recommendedName>
        <fullName evidence="3">NB-ARC domain-containing protein</fullName>
    </recommendedName>
</protein>
<dbReference type="eggNOG" id="KOG1840">
    <property type="taxonomic scope" value="Eukaryota"/>
</dbReference>
<dbReference type="InterPro" id="IPR053137">
    <property type="entry name" value="NLR-like"/>
</dbReference>
<dbReference type="RefSeq" id="XP_007778675.1">
    <property type="nucleotide sequence ID" value="XM_007780485.1"/>
</dbReference>
<evidence type="ECO:0008006" key="3">
    <source>
        <dbReference type="Google" id="ProtNLM"/>
    </source>
</evidence>
<organism evidence="1 2">
    <name type="scientific">Coniosporium apollinis (strain CBS 100218)</name>
    <name type="common">Rock-inhabiting black yeast</name>
    <dbReference type="NCBI Taxonomy" id="1168221"/>
    <lineage>
        <taxon>Eukaryota</taxon>
        <taxon>Fungi</taxon>
        <taxon>Dikarya</taxon>
        <taxon>Ascomycota</taxon>
        <taxon>Pezizomycotina</taxon>
        <taxon>Dothideomycetes</taxon>
        <taxon>Dothideomycetes incertae sedis</taxon>
        <taxon>Coniosporium</taxon>
    </lineage>
</organism>
<dbReference type="Gene3D" id="1.25.40.10">
    <property type="entry name" value="Tetratricopeptide repeat domain"/>
    <property type="match status" value="1"/>
</dbReference>
<evidence type="ECO:0000313" key="1">
    <source>
        <dbReference type="EMBL" id="EON63358.1"/>
    </source>
</evidence>
<dbReference type="OrthoDB" id="5986190at2759"/>
<accession>R7YNB0</accession>
<dbReference type="SUPFAM" id="SSF48452">
    <property type="entry name" value="TPR-like"/>
    <property type="match status" value="1"/>
</dbReference>
<dbReference type="Pfam" id="PF13424">
    <property type="entry name" value="TPR_12"/>
    <property type="match status" value="1"/>
</dbReference>
<dbReference type="InterPro" id="IPR027417">
    <property type="entry name" value="P-loop_NTPase"/>
</dbReference>
<proteinExistence type="predicted"/>
<dbReference type="InterPro" id="IPR011990">
    <property type="entry name" value="TPR-like_helical_dom_sf"/>
</dbReference>
<dbReference type="SUPFAM" id="SSF52540">
    <property type="entry name" value="P-loop containing nucleoside triphosphate hydrolases"/>
    <property type="match status" value="1"/>
</dbReference>
<sequence>MADLLSSNGGCSTLSDSSAEVTYVKDTIRTWTGRWLLVFDNYDTPCAFTNIAEYFPTAAGDPPNTILVTSRQLECGGLGAHIKVSGPTEAEGLELLISRSGATSGDPDRFARQPKWGKVIVNKLGYLLLAIDQAAAYITIRQLSLKTFLQQLKSRKRLILASAPTTSWEYRKRSDDDNSLRGEHLSVLTTWGLSFDQISGPDPGATRAFLILSAFLNRTYNSEIVFRNFVERSIVGGDGIAWAEQFFLDRRRHSFQFQDTIAALANLSLIQGISFTGQEVGFSLHPLVKEWLQLRCGLRTQKRLKHEAILMTVVLVQTKESDGLPLHTRRDLLSNIDCCMENSRTSLQTTEDKVAYSGILEGHTTTFATFYGRHDLHTAAEELFLESVRFQNNDASTVLRTMNNLGALCIDMSKTREAEHVLGLVLAAKELTLGRDHFRTLNTVNNLENVFTAQLLFDKATDMYQRVLAGYRKTFGNAHHSIIQAYNNLAELAMKRGDFKGANGLLDSVLDAAKACNKGDSDLVIYIESNVPRLT</sequence>
<dbReference type="HOGENOM" id="CLU_508991_0_0_1"/>
<dbReference type="AlphaFoldDB" id="R7YNB0"/>
<reference evidence="2" key="1">
    <citation type="submission" date="2012-06" db="EMBL/GenBank/DDBJ databases">
        <title>The genome sequence of Coniosporium apollinis CBS 100218.</title>
        <authorList>
            <consortium name="The Broad Institute Genome Sequencing Platform"/>
            <person name="Cuomo C."/>
            <person name="Gorbushina A."/>
            <person name="Noack S."/>
            <person name="Walker B."/>
            <person name="Young S.K."/>
            <person name="Zeng Q."/>
            <person name="Gargeya S."/>
            <person name="Fitzgerald M."/>
            <person name="Haas B."/>
            <person name="Abouelleil A."/>
            <person name="Alvarado L."/>
            <person name="Arachchi H.M."/>
            <person name="Berlin A.M."/>
            <person name="Chapman S.B."/>
            <person name="Goldberg J."/>
            <person name="Griggs A."/>
            <person name="Gujja S."/>
            <person name="Hansen M."/>
            <person name="Howarth C."/>
            <person name="Imamovic A."/>
            <person name="Larimer J."/>
            <person name="McCowan C."/>
            <person name="Montmayeur A."/>
            <person name="Murphy C."/>
            <person name="Neiman D."/>
            <person name="Pearson M."/>
            <person name="Priest M."/>
            <person name="Roberts A."/>
            <person name="Saif S."/>
            <person name="Shea T."/>
            <person name="Sisk P."/>
            <person name="Sykes S."/>
            <person name="Wortman J."/>
            <person name="Nusbaum C."/>
            <person name="Birren B."/>
        </authorList>
    </citation>
    <scope>NUCLEOTIDE SEQUENCE [LARGE SCALE GENOMIC DNA]</scope>
    <source>
        <strain evidence="2">CBS 100218</strain>
    </source>
</reference>